<gene>
    <name evidence="6" type="ORF">V4D31_08125</name>
</gene>
<keyword evidence="3" id="KW-0694">RNA-binding</keyword>
<evidence type="ECO:0000313" key="6">
    <source>
        <dbReference type="EMBL" id="XCH48297.1"/>
    </source>
</evidence>
<protein>
    <recommendedName>
        <fullName evidence="2">CRISPR system Cms protein Csm4</fullName>
    </recommendedName>
</protein>
<dbReference type="AlphaFoldDB" id="A0AAU8H065"/>
<feature type="domain" description="CRISPR type III-associated protein" evidence="5">
    <location>
        <begin position="17"/>
        <end position="196"/>
    </location>
</feature>
<proteinExistence type="inferred from homology"/>
<accession>A0AAU8H065</accession>
<dbReference type="KEGG" id="tob:V4D31_08125"/>
<organism evidence="6">
    <name type="scientific">Thermodesulfovibrio obliviosus</name>
    <dbReference type="NCBI Taxonomy" id="3118332"/>
    <lineage>
        <taxon>Bacteria</taxon>
        <taxon>Pseudomonadati</taxon>
        <taxon>Nitrospirota</taxon>
        <taxon>Thermodesulfovibrionia</taxon>
        <taxon>Thermodesulfovibrionales</taxon>
        <taxon>Thermodesulfovibrionaceae</taxon>
        <taxon>Thermodesulfovibrio</taxon>
    </lineage>
</organism>
<dbReference type="NCBIfam" id="TIGR01903">
    <property type="entry name" value="cas5_csm4"/>
    <property type="match status" value="1"/>
</dbReference>
<dbReference type="GO" id="GO:0003723">
    <property type="term" value="F:RNA binding"/>
    <property type="evidence" value="ECO:0007669"/>
    <property type="project" value="UniProtKB-KW"/>
</dbReference>
<dbReference type="EMBL" id="CP144374">
    <property type="protein sequence ID" value="XCH48297.1"/>
    <property type="molecule type" value="Genomic_DNA"/>
</dbReference>
<evidence type="ECO:0000259" key="5">
    <source>
        <dbReference type="Pfam" id="PF03787"/>
    </source>
</evidence>
<dbReference type="Pfam" id="PF03787">
    <property type="entry name" value="RAMPs"/>
    <property type="match status" value="1"/>
</dbReference>
<sequence length="308" mass="35063">MKTYIVKIKPLTGFGSPIKGDTLFGHLCWQAFEDSQLFGKSLQELLKDYEENPFIVVSSAFPVVKEKIYLKRPSMPLYKLFKISEKEFIQKRKELKSKNYFAFEIPLKPLNEITYEKINFIEEDSQIRCTINRLTGTTGEAPFTPYTVDKIYFKTKLAIFIGLRQDIAVESFKEALKRVGNYGYGKDATAGYGKFEVEDIKEIQLLASSGNYNALYTLSPSVPKKEEVKDIYFTPFIRFGRFGSIFAKLKNPFKNPVVFADEAAVLIPNEDIKKPYIGMSIQNLSKAIPEAVTQGYSLVLPVEVQDAL</sequence>
<keyword evidence="4" id="KW-0051">Antiviral defense</keyword>
<dbReference type="GO" id="GO:0051607">
    <property type="term" value="P:defense response to virus"/>
    <property type="evidence" value="ECO:0007669"/>
    <property type="project" value="UniProtKB-KW"/>
</dbReference>
<name>A0AAU8H065_9BACT</name>
<comment type="similarity">
    <text evidence="1">Belongs to the CRISPR-associated Csm4 family.</text>
</comment>
<evidence type="ECO:0000256" key="2">
    <source>
        <dbReference type="ARBA" id="ARBA00016109"/>
    </source>
</evidence>
<dbReference type="RefSeq" id="WP_353685947.1">
    <property type="nucleotide sequence ID" value="NZ_CP144374.1"/>
</dbReference>
<dbReference type="InterPro" id="IPR005510">
    <property type="entry name" value="Csm4"/>
</dbReference>
<evidence type="ECO:0000256" key="4">
    <source>
        <dbReference type="ARBA" id="ARBA00023118"/>
    </source>
</evidence>
<evidence type="ECO:0000256" key="1">
    <source>
        <dbReference type="ARBA" id="ARBA00005772"/>
    </source>
</evidence>
<reference evidence="6" key="1">
    <citation type="submission" date="2024-01" db="EMBL/GenBank/DDBJ databases">
        <title>The first autotrophic representatives of the genus Thermodesulfovibrio.</title>
        <authorList>
            <person name="Maltseva A.I."/>
            <person name="Elcheninov A.G."/>
            <person name="Kublanov I.V."/>
            <person name="Lebedinsky A.V."/>
            <person name="Frolov E.N."/>
        </authorList>
    </citation>
    <scope>NUCLEOTIDE SEQUENCE</scope>
    <source>
        <strain evidence="6">3462-1</strain>
    </source>
</reference>
<dbReference type="InterPro" id="IPR005537">
    <property type="entry name" value="RAMP_III_fam"/>
</dbReference>
<evidence type="ECO:0000256" key="3">
    <source>
        <dbReference type="ARBA" id="ARBA00022884"/>
    </source>
</evidence>